<protein>
    <submittedName>
        <fullName evidence="2">Uncharacterized protein</fullName>
    </submittedName>
</protein>
<accession>A0ABU6YMN8</accession>
<keyword evidence="3" id="KW-1185">Reference proteome</keyword>
<evidence type="ECO:0000313" key="2">
    <source>
        <dbReference type="EMBL" id="MED6210701.1"/>
    </source>
</evidence>
<proteinExistence type="predicted"/>
<dbReference type="EMBL" id="JASCZI010242337">
    <property type="protein sequence ID" value="MED6210701.1"/>
    <property type="molecule type" value="Genomic_DNA"/>
</dbReference>
<gene>
    <name evidence="2" type="ORF">PIB30_066601</name>
</gene>
<dbReference type="Proteomes" id="UP001341840">
    <property type="component" value="Unassembled WGS sequence"/>
</dbReference>
<name>A0ABU6YMN8_9FABA</name>
<comment type="caution">
    <text evidence="2">The sequence shown here is derived from an EMBL/GenBank/DDBJ whole genome shotgun (WGS) entry which is preliminary data.</text>
</comment>
<reference evidence="2 3" key="1">
    <citation type="journal article" date="2023" name="Plants (Basel)">
        <title>Bridging the Gap: Combining Genomics and Transcriptomics Approaches to Understand Stylosanthes scabra, an Orphan Legume from the Brazilian Caatinga.</title>
        <authorList>
            <person name="Ferreira-Neto J.R.C."/>
            <person name="da Silva M.D."/>
            <person name="Binneck E."/>
            <person name="de Melo N.F."/>
            <person name="da Silva R.H."/>
            <person name="de Melo A.L.T.M."/>
            <person name="Pandolfi V."/>
            <person name="Bustamante F.O."/>
            <person name="Brasileiro-Vidal A.C."/>
            <person name="Benko-Iseppon A.M."/>
        </authorList>
    </citation>
    <scope>NUCLEOTIDE SEQUENCE [LARGE SCALE GENOMIC DNA]</scope>
    <source>
        <tissue evidence="2">Leaves</tissue>
    </source>
</reference>
<organism evidence="2 3">
    <name type="scientific">Stylosanthes scabra</name>
    <dbReference type="NCBI Taxonomy" id="79078"/>
    <lineage>
        <taxon>Eukaryota</taxon>
        <taxon>Viridiplantae</taxon>
        <taxon>Streptophyta</taxon>
        <taxon>Embryophyta</taxon>
        <taxon>Tracheophyta</taxon>
        <taxon>Spermatophyta</taxon>
        <taxon>Magnoliopsida</taxon>
        <taxon>eudicotyledons</taxon>
        <taxon>Gunneridae</taxon>
        <taxon>Pentapetalae</taxon>
        <taxon>rosids</taxon>
        <taxon>fabids</taxon>
        <taxon>Fabales</taxon>
        <taxon>Fabaceae</taxon>
        <taxon>Papilionoideae</taxon>
        <taxon>50 kb inversion clade</taxon>
        <taxon>dalbergioids sensu lato</taxon>
        <taxon>Dalbergieae</taxon>
        <taxon>Pterocarpus clade</taxon>
        <taxon>Stylosanthes</taxon>
    </lineage>
</organism>
<feature type="compositionally biased region" description="Polar residues" evidence="1">
    <location>
        <begin position="111"/>
        <end position="122"/>
    </location>
</feature>
<sequence length="122" mass="13223">MQSTIGRRTFPRVDIEFFDDVEIESYRVLLQGEGSGTAAASAHATDDALVLESRGVPDVMFSVASAAPDVMDQVAREFRQSWQFPSAFPDPPITQSMADYPPASHSGGVGTSQWGQYQTPVP</sequence>
<evidence type="ECO:0000313" key="3">
    <source>
        <dbReference type="Proteomes" id="UP001341840"/>
    </source>
</evidence>
<feature type="region of interest" description="Disordered" evidence="1">
    <location>
        <begin position="89"/>
        <end position="122"/>
    </location>
</feature>
<evidence type="ECO:0000256" key="1">
    <source>
        <dbReference type="SAM" id="MobiDB-lite"/>
    </source>
</evidence>